<reference evidence="2" key="1">
    <citation type="submission" date="2022-10" db="EMBL/GenBank/DDBJ databases">
        <title>The WGS of Solirubrobacter sp. CPCC 204708.</title>
        <authorList>
            <person name="Jiang Z."/>
        </authorList>
    </citation>
    <scope>NUCLEOTIDE SEQUENCE</scope>
    <source>
        <strain evidence="2">CPCC 204708</strain>
    </source>
</reference>
<dbReference type="Proteomes" id="UP001147700">
    <property type="component" value="Unassembled WGS sequence"/>
</dbReference>
<dbReference type="EMBL" id="JAPCID010000029">
    <property type="protein sequence ID" value="MDA0139738.1"/>
    <property type="molecule type" value="Genomic_DNA"/>
</dbReference>
<comment type="caution">
    <text evidence="2">The sequence shown here is derived from an EMBL/GenBank/DDBJ whole genome shotgun (WGS) entry which is preliminary data.</text>
</comment>
<proteinExistence type="predicted"/>
<accession>A0ABT4RMT5</accession>
<evidence type="ECO:0000313" key="2">
    <source>
        <dbReference type="EMBL" id="MDA0139738.1"/>
    </source>
</evidence>
<sequence>MDPIYRVIRRDPSTGAIERVDKPRLLSPAEREEARRQREEKRREVDERSARRPPKKSPQEPRRGTDYYG</sequence>
<name>A0ABT4RMT5_9ACTN</name>
<organism evidence="2 3">
    <name type="scientific">Solirubrobacter deserti</name>
    <dbReference type="NCBI Taxonomy" id="2282478"/>
    <lineage>
        <taxon>Bacteria</taxon>
        <taxon>Bacillati</taxon>
        <taxon>Actinomycetota</taxon>
        <taxon>Thermoleophilia</taxon>
        <taxon>Solirubrobacterales</taxon>
        <taxon>Solirubrobacteraceae</taxon>
        <taxon>Solirubrobacter</taxon>
    </lineage>
</organism>
<gene>
    <name evidence="2" type="ORF">OJ962_19710</name>
</gene>
<feature type="region of interest" description="Disordered" evidence="1">
    <location>
        <begin position="16"/>
        <end position="69"/>
    </location>
</feature>
<dbReference type="RefSeq" id="WP_202954526.1">
    <property type="nucleotide sequence ID" value="NZ_JAPCID010000029.1"/>
</dbReference>
<keyword evidence="3" id="KW-1185">Reference proteome</keyword>
<protein>
    <submittedName>
        <fullName evidence="2">Uncharacterized protein</fullName>
    </submittedName>
</protein>
<evidence type="ECO:0000256" key="1">
    <source>
        <dbReference type="SAM" id="MobiDB-lite"/>
    </source>
</evidence>
<feature type="compositionally biased region" description="Basic and acidic residues" evidence="1">
    <location>
        <begin position="57"/>
        <end position="69"/>
    </location>
</feature>
<evidence type="ECO:0000313" key="3">
    <source>
        <dbReference type="Proteomes" id="UP001147700"/>
    </source>
</evidence>
<feature type="compositionally biased region" description="Basic and acidic residues" evidence="1">
    <location>
        <begin position="16"/>
        <end position="50"/>
    </location>
</feature>